<dbReference type="EMBL" id="KB311516">
    <property type="protein sequence ID" value="ELT89119.1"/>
    <property type="molecule type" value="Genomic_DNA"/>
</dbReference>
<sequence length="284" mass="32484">MEEINEQYSEYQYFTASLPPADSALLTQTVHCDTSQQPHISEPAILREQTLFSQHQSLHHHCMPQLQQQQNHFSQYTYQRPHLQLHQCQRQDQRQQQQLAHQEIYTSTSNPQIQSQSVCLPAVHTPPALQKQVSEHAAEVANAPLKQAPAMPEEEHPLGGGSALIPNALREALPATGSFGEHIGQALMEAEGRRLHLHDLYEYFLNKFSGLNPSDQKWRNSIRNKLTTSRRFVNTDEEVKGRRGGTWLLCTQPRNIHPGTNNKRVLSLKKKSKKKKKKRAPYSK</sequence>
<dbReference type="GO" id="GO:0005634">
    <property type="term" value="C:nucleus"/>
    <property type="evidence" value="ECO:0007669"/>
    <property type="project" value="UniProtKB-SubCell"/>
</dbReference>
<dbReference type="Gene3D" id="1.10.10.10">
    <property type="entry name" value="Winged helix-like DNA-binding domain superfamily/Winged helix DNA-binding domain"/>
    <property type="match status" value="1"/>
</dbReference>
<dbReference type="EnsemblMetazoa" id="CapteT198789">
    <property type="protein sequence ID" value="CapteP198789"/>
    <property type="gene ID" value="CapteG198789"/>
</dbReference>
<proteinExistence type="predicted"/>
<reference evidence="6" key="3">
    <citation type="submission" date="2015-06" db="UniProtKB">
        <authorList>
            <consortium name="EnsemblMetazoa"/>
        </authorList>
    </citation>
    <scope>IDENTIFICATION</scope>
</reference>
<evidence type="ECO:0000256" key="2">
    <source>
        <dbReference type="PROSITE-ProRule" id="PRU00089"/>
    </source>
</evidence>
<dbReference type="InterPro" id="IPR036388">
    <property type="entry name" value="WH-like_DNA-bd_sf"/>
</dbReference>
<dbReference type="GO" id="GO:0043565">
    <property type="term" value="F:sequence-specific DNA binding"/>
    <property type="evidence" value="ECO:0007669"/>
    <property type="project" value="InterPro"/>
</dbReference>
<reference evidence="5 7" key="2">
    <citation type="journal article" date="2013" name="Nature">
        <title>Insights into bilaterian evolution from three spiralian genomes.</title>
        <authorList>
            <person name="Simakov O."/>
            <person name="Marletaz F."/>
            <person name="Cho S.J."/>
            <person name="Edsinger-Gonzales E."/>
            <person name="Havlak P."/>
            <person name="Hellsten U."/>
            <person name="Kuo D.H."/>
            <person name="Larsson T."/>
            <person name="Lv J."/>
            <person name="Arendt D."/>
            <person name="Savage R."/>
            <person name="Osoegawa K."/>
            <person name="de Jong P."/>
            <person name="Grimwood J."/>
            <person name="Chapman J.A."/>
            <person name="Shapiro H."/>
            <person name="Aerts A."/>
            <person name="Otillar R.P."/>
            <person name="Terry A.Y."/>
            <person name="Boore J.L."/>
            <person name="Grigoriev I.V."/>
            <person name="Lindberg D.R."/>
            <person name="Seaver E.C."/>
            <person name="Weisblat D.A."/>
            <person name="Putnam N.H."/>
            <person name="Rokhsar D.S."/>
        </authorList>
    </citation>
    <scope>NUCLEOTIDE SEQUENCE</scope>
    <source>
        <strain evidence="5 7">I ESC-2004</strain>
    </source>
</reference>
<evidence type="ECO:0000259" key="4">
    <source>
        <dbReference type="PROSITE" id="PS50039"/>
    </source>
</evidence>
<feature type="compositionally biased region" description="Basic residues" evidence="3">
    <location>
        <begin position="266"/>
        <end position="284"/>
    </location>
</feature>
<protein>
    <recommendedName>
        <fullName evidence="4">Fork-head domain-containing protein</fullName>
    </recommendedName>
</protein>
<reference evidence="7" key="1">
    <citation type="submission" date="2012-12" db="EMBL/GenBank/DDBJ databases">
        <authorList>
            <person name="Hellsten U."/>
            <person name="Grimwood J."/>
            <person name="Chapman J.A."/>
            <person name="Shapiro H."/>
            <person name="Aerts A."/>
            <person name="Otillar R.P."/>
            <person name="Terry A.Y."/>
            <person name="Boore J.L."/>
            <person name="Simakov O."/>
            <person name="Marletaz F."/>
            <person name="Cho S.-J."/>
            <person name="Edsinger-Gonzales E."/>
            <person name="Havlak P."/>
            <person name="Kuo D.-H."/>
            <person name="Larsson T."/>
            <person name="Lv J."/>
            <person name="Arendt D."/>
            <person name="Savage R."/>
            <person name="Osoegawa K."/>
            <person name="de Jong P."/>
            <person name="Lindberg D.R."/>
            <person name="Seaver E.C."/>
            <person name="Weisblat D.A."/>
            <person name="Putnam N.H."/>
            <person name="Grigoriev I.V."/>
            <person name="Rokhsar D.S."/>
        </authorList>
    </citation>
    <scope>NUCLEOTIDE SEQUENCE</scope>
    <source>
        <strain evidence="7">I ESC-2004</strain>
    </source>
</reference>
<comment type="subcellular location">
    <subcellularLocation>
        <location evidence="2">Nucleus</location>
    </subcellularLocation>
</comment>
<name>R7T6D8_CAPTE</name>
<dbReference type="AlphaFoldDB" id="R7T6D8"/>
<feature type="compositionally biased region" description="Polar residues" evidence="3">
    <location>
        <begin position="253"/>
        <end position="264"/>
    </location>
</feature>
<dbReference type="Pfam" id="PF00250">
    <property type="entry name" value="Forkhead"/>
    <property type="match status" value="1"/>
</dbReference>
<dbReference type="STRING" id="283909.R7T6D8"/>
<dbReference type="HOGENOM" id="CLU_980876_0_0_1"/>
<dbReference type="SMART" id="SM00339">
    <property type="entry name" value="FH"/>
    <property type="match status" value="1"/>
</dbReference>
<dbReference type="Proteomes" id="UP000014760">
    <property type="component" value="Unassembled WGS sequence"/>
</dbReference>
<dbReference type="SUPFAM" id="SSF46785">
    <property type="entry name" value="Winged helix' DNA-binding domain"/>
    <property type="match status" value="1"/>
</dbReference>
<dbReference type="EMBL" id="AMQN01015025">
    <property type="status" value="NOT_ANNOTATED_CDS"/>
    <property type="molecule type" value="Genomic_DNA"/>
</dbReference>
<evidence type="ECO:0000256" key="3">
    <source>
        <dbReference type="SAM" id="MobiDB-lite"/>
    </source>
</evidence>
<evidence type="ECO:0000313" key="7">
    <source>
        <dbReference type="Proteomes" id="UP000014760"/>
    </source>
</evidence>
<feature type="region of interest" description="Disordered" evidence="3">
    <location>
        <begin position="253"/>
        <end position="284"/>
    </location>
</feature>
<accession>R7T6D8</accession>
<evidence type="ECO:0000256" key="1">
    <source>
        <dbReference type="ARBA" id="ARBA00023125"/>
    </source>
</evidence>
<feature type="domain" description="Fork-head" evidence="4">
    <location>
        <begin position="178"/>
        <end position="249"/>
    </location>
</feature>
<keyword evidence="2" id="KW-0539">Nucleus</keyword>
<gene>
    <name evidence="5" type="ORF">CAPTEDRAFT_198789</name>
</gene>
<evidence type="ECO:0000313" key="5">
    <source>
        <dbReference type="EMBL" id="ELT89119.1"/>
    </source>
</evidence>
<evidence type="ECO:0000313" key="6">
    <source>
        <dbReference type="EnsemblMetazoa" id="CapteP198789"/>
    </source>
</evidence>
<dbReference type="InterPro" id="IPR036390">
    <property type="entry name" value="WH_DNA-bd_sf"/>
</dbReference>
<feature type="DNA-binding region" description="Fork-head" evidence="2">
    <location>
        <begin position="178"/>
        <end position="249"/>
    </location>
</feature>
<organism evidence="5">
    <name type="scientific">Capitella teleta</name>
    <name type="common">Polychaete worm</name>
    <dbReference type="NCBI Taxonomy" id="283909"/>
    <lineage>
        <taxon>Eukaryota</taxon>
        <taxon>Metazoa</taxon>
        <taxon>Spiralia</taxon>
        <taxon>Lophotrochozoa</taxon>
        <taxon>Annelida</taxon>
        <taxon>Polychaeta</taxon>
        <taxon>Sedentaria</taxon>
        <taxon>Scolecida</taxon>
        <taxon>Capitellidae</taxon>
        <taxon>Capitella</taxon>
    </lineage>
</organism>
<keyword evidence="7" id="KW-1185">Reference proteome</keyword>
<dbReference type="PROSITE" id="PS50039">
    <property type="entry name" value="FORK_HEAD_3"/>
    <property type="match status" value="1"/>
</dbReference>
<dbReference type="GO" id="GO:0003700">
    <property type="term" value="F:DNA-binding transcription factor activity"/>
    <property type="evidence" value="ECO:0007669"/>
    <property type="project" value="InterPro"/>
</dbReference>
<keyword evidence="1 2" id="KW-0238">DNA-binding</keyword>
<dbReference type="InterPro" id="IPR001766">
    <property type="entry name" value="Fork_head_dom"/>
</dbReference>